<dbReference type="InterPro" id="IPR013520">
    <property type="entry name" value="Ribonucl_H"/>
</dbReference>
<dbReference type="STRING" id="1121869.SAMN03084138_03633"/>
<dbReference type="Proteomes" id="UP000182692">
    <property type="component" value="Unassembled WGS sequence"/>
</dbReference>
<evidence type="ECO:0000313" key="4">
    <source>
        <dbReference type="EMBL" id="SFP95591.1"/>
    </source>
</evidence>
<accession>A0A1I5UJV7</accession>
<evidence type="ECO:0000259" key="3">
    <source>
        <dbReference type="SMART" id="SM00479"/>
    </source>
</evidence>
<dbReference type="NCBIfam" id="NF006601">
    <property type="entry name" value="PRK09145.1"/>
    <property type="match status" value="1"/>
</dbReference>
<dbReference type="SMART" id="SM00479">
    <property type="entry name" value="EXOIII"/>
    <property type="match status" value="1"/>
</dbReference>
<dbReference type="InterPro" id="IPR036397">
    <property type="entry name" value="RNaseH_sf"/>
</dbReference>
<evidence type="ECO:0000256" key="1">
    <source>
        <dbReference type="ARBA" id="ARBA00022722"/>
    </source>
</evidence>
<reference evidence="4 5" key="1">
    <citation type="submission" date="2016-10" db="EMBL/GenBank/DDBJ databases">
        <authorList>
            <person name="de Groot N.N."/>
        </authorList>
    </citation>
    <scope>NUCLEOTIDE SEQUENCE [LARGE SCALE GENOMIC DNA]</scope>
    <source>
        <strain evidence="4 5">DSM 15893</strain>
    </source>
</reference>
<proteinExistence type="predicted"/>
<dbReference type="RefSeq" id="WP_017007878.1">
    <property type="nucleotide sequence ID" value="NZ_FOWR01000032.1"/>
</dbReference>
<dbReference type="SUPFAM" id="SSF53098">
    <property type="entry name" value="Ribonuclease H-like"/>
    <property type="match status" value="1"/>
</dbReference>
<sequence length="207" mass="23862">MNLLRRHWYRYRFKHTAYAYLFDKPTNDEVVSLDCETTSLDPHKAELITIAATVIRGNTIITSQPFSISLRAPQSLTAQSIAIHRIRHQDLDNGLSDQEAMTRLIDFIGNRPLVGYHIRYDKSILDRYAHRLFGFPLPNQLIEVSHLYRKRLEHILPNAYYDLSMEAIGHHLDLPLSGRHDALEDAISAALIYVRLKYGDVPMPKSV</sequence>
<dbReference type="Gene3D" id="3.30.420.10">
    <property type="entry name" value="Ribonuclease H-like superfamily/Ribonuclease H"/>
    <property type="match status" value="1"/>
</dbReference>
<dbReference type="PANTHER" id="PTHR30231">
    <property type="entry name" value="DNA POLYMERASE III SUBUNIT EPSILON"/>
    <property type="match status" value="1"/>
</dbReference>
<evidence type="ECO:0000256" key="2">
    <source>
        <dbReference type="ARBA" id="ARBA00022839"/>
    </source>
</evidence>
<dbReference type="EMBL" id="FOWR01000032">
    <property type="protein sequence ID" value="SFP95591.1"/>
    <property type="molecule type" value="Genomic_DNA"/>
</dbReference>
<dbReference type="AlphaFoldDB" id="A0A1I5UJV7"/>
<dbReference type="GO" id="GO:0003676">
    <property type="term" value="F:nucleic acid binding"/>
    <property type="evidence" value="ECO:0007669"/>
    <property type="project" value="InterPro"/>
</dbReference>
<dbReference type="CDD" id="cd06127">
    <property type="entry name" value="DEDDh"/>
    <property type="match status" value="1"/>
</dbReference>
<dbReference type="InterPro" id="IPR012337">
    <property type="entry name" value="RNaseH-like_sf"/>
</dbReference>
<dbReference type="PANTHER" id="PTHR30231:SF7">
    <property type="entry name" value="BLR4117 PROTEIN"/>
    <property type="match status" value="1"/>
</dbReference>
<dbReference type="Pfam" id="PF00929">
    <property type="entry name" value="RNase_T"/>
    <property type="match status" value="1"/>
</dbReference>
<dbReference type="OrthoDB" id="6193218at2"/>
<dbReference type="GO" id="GO:0006259">
    <property type="term" value="P:DNA metabolic process"/>
    <property type="evidence" value="ECO:0007669"/>
    <property type="project" value="UniProtKB-ARBA"/>
</dbReference>
<evidence type="ECO:0000313" key="5">
    <source>
        <dbReference type="Proteomes" id="UP000182692"/>
    </source>
</evidence>
<feature type="domain" description="Exonuclease" evidence="3">
    <location>
        <begin position="29"/>
        <end position="202"/>
    </location>
</feature>
<gene>
    <name evidence="4" type="ORF">SAMN03084138_03633</name>
</gene>
<keyword evidence="2" id="KW-0378">Hydrolase</keyword>
<name>A0A1I5UJV7_9GAMM</name>
<dbReference type="GeneID" id="35874056"/>
<dbReference type="GO" id="GO:0005829">
    <property type="term" value="C:cytosol"/>
    <property type="evidence" value="ECO:0007669"/>
    <property type="project" value="TreeGrafter"/>
</dbReference>
<keyword evidence="1" id="KW-0540">Nuclease</keyword>
<protein>
    <submittedName>
        <fullName evidence="4">DNA polymerase-3 subunit epsilon</fullName>
    </submittedName>
</protein>
<keyword evidence="2" id="KW-0269">Exonuclease</keyword>
<organism evidence="4 5">
    <name type="scientific">Enterovibrio norvegicus DSM 15893</name>
    <dbReference type="NCBI Taxonomy" id="1121869"/>
    <lineage>
        <taxon>Bacteria</taxon>
        <taxon>Pseudomonadati</taxon>
        <taxon>Pseudomonadota</taxon>
        <taxon>Gammaproteobacteria</taxon>
        <taxon>Vibrionales</taxon>
        <taxon>Vibrionaceae</taxon>
        <taxon>Enterovibrio</taxon>
    </lineage>
</organism>
<dbReference type="GO" id="GO:0008408">
    <property type="term" value="F:3'-5' exonuclease activity"/>
    <property type="evidence" value="ECO:0007669"/>
    <property type="project" value="TreeGrafter"/>
</dbReference>